<evidence type="ECO:0000256" key="5">
    <source>
        <dbReference type="ARBA" id="ARBA00022563"/>
    </source>
</evidence>
<dbReference type="InterPro" id="IPR043133">
    <property type="entry name" value="GTP-CH-I_C/QueF"/>
</dbReference>
<evidence type="ECO:0000313" key="9">
    <source>
        <dbReference type="EMBL" id="AAO44684.1"/>
    </source>
</evidence>
<dbReference type="GeneID" id="67387952"/>
<dbReference type="EMBL" id="AE014184">
    <property type="protein sequence ID" value="AAO44684.1"/>
    <property type="molecule type" value="Genomic_DNA"/>
</dbReference>
<dbReference type="InterPro" id="IPR001474">
    <property type="entry name" value="GTP_CycHdrlase_I"/>
</dbReference>
<dbReference type="HOGENOM" id="CLU_049768_3_3_11"/>
<protein>
    <recommendedName>
        <fullName evidence="4">GTP cyclohydrolase 1</fullName>
        <ecNumber evidence="3">3.5.4.16</ecNumber>
    </recommendedName>
    <alternativeName>
        <fullName evidence="7">GTP cyclohydrolase I</fullName>
    </alternativeName>
</protein>
<reference evidence="9 10" key="1">
    <citation type="journal article" date="2003" name="Genome Res.">
        <title>Tropheryma whipplei twist: a human pathogenic Actinobacteria with a reduced genome.</title>
        <authorList>
            <person name="Raoult D."/>
            <person name="Ogata H."/>
            <person name="Audic S."/>
            <person name="Robert C."/>
            <person name="Suhre K."/>
            <person name="Drancourt M."/>
            <person name="Claverie J.-M."/>
        </authorList>
    </citation>
    <scope>NUCLEOTIDE SEQUENCE [LARGE SCALE GENOMIC DNA]</scope>
    <source>
        <strain evidence="9 10">Twist</strain>
    </source>
</reference>
<name>Q83FV8_TROWT</name>
<dbReference type="KEGG" id="twh:TWT_587"/>
<organism evidence="9 10">
    <name type="scientific">Tropheryma whipplei (strain Twist)</name>
    <name type="common">Whipple's bacillus</name>
    <dbReference type="NCBI Taxonomy" id="203267"/>
    <lineage>
        <taxon>Bacteria</taxon>
        <taxon>Bacillati</taxon>
        <taxon>Actinomycetota</taxon>
        <taxon>Actinomycetes</taxon>
        <taxon>Micrococcales</taxon>
        <taxon>Tropherymataceae</taxon>
        <taxon>Tropheryma</taxon>
    </lineage>
</organism>
<dbReference type="GO" id="GO:0005737">
    <property type="term" value="C:cytoplasm"/>
    <property type="evidence" value="ECO:0007669"/>
    <property type="project" value="TreeGrafter"/>
</dbReference>
<dbReference type="RefSeq" id="WP_011096134.1">
    <property type="nucleotide sequence ID" value="NC_004572.3"/>
</dbReference>
<comment type="pathway">
    <text evidence="2">Cofactor biosynthesis; 7,8-dihydroneopterin triphosphate biosynthesis; 7,8-dihydroneopterin triphosphate from GTP: step 1/1.</text>
</comment>
<dbReference type="eggNOG" id="COG0302">
    <property type="taxonomic scope" value="Bacteria"/>
</dbReference>
<dbReference type="GO" id="GO:0046654">
    <property type="term" value="P:tetrahydrofolate biosynthetic process"/>
    <property type="evidence" value="ECO:0007669"/>
    <property type="project" value="InterPro"/>
</dbReference>
<keyword evidence="5" id="KW-0554">One-carbon metabolism</keyword>
<dbReference type="Pfam" id="PF01227">
    <property type="entry name" value="GTP_cyclohydroI"/>
    <property type="match status" value="1"/>
</dbReference>
<dbReference type="GO" id="GO:0005525">
    <property type="term" value="F:GTP binding"/>
    <property type="evidence" value="ECO:0007669"/>
    <property type="project" value="TreeGrafter"/>
</dbReference>
<sequence>MTKLCRFESGSAQSAVANLLSALGQDVGRLKETPSIASSGLESLISGSETNPADCLVDLIPNTQKGIVILRDIPFRSICEHHLLPFVGTANLLYEPGKFLAGLGNLTSLVRCAARRLSIQERVTDQIADAIYTGLCARRVLVSLAARHTCILDEAGNTEVTTFAHRGIGDADIISFMTIIR</sequence>
<evidence type="ECO:0000313" key="10">
    <source>
        <dbReference type="Proteomes" id="UP000002200"/>
    </source>
</evidence>
<dbReference type="Proteomes" id="UP000002200">
    <property type="component" value="Chromosome"/>
</dbReference>
<proteinExistence type="predicted"/>
<dbReference type="EC" id="3.5.4.16" evidence="3"/>
<dbReference type="OrthoDB" id="9801207at2"/>
<dbReference type="PANTHER" id="PTHR11109:SF7">
    <property type="entry name" value="GTP CYCLOHYDROLASE 1"/>
    <property type="match status" value="1"/>
</dbReference>
<evidence type="ECO:0000256" key="4">
    <source>
        <dbReference type="ARBA" id="ARBA00017272"/>
    </source>
</evidence>
<dbReference type="GO" id="GO:0003934">
    <property type="term" value="F:GTP cyclohydrolase I activity"/>
    <property type="evidence" value="ECO:0007669"/>
    <property type="project" value="UniProtKB-EC"/>
</dbReference>
<dbReference type="AlphaFoldDB" id="Q83FV8"/>
<evidence type="ECO:0000259" key="8">
    <source>
        <dbReference type="Pfam" id="PF01227"/>
    </source>
</evidence>
<dbReference type="Gene3D" id="3.30.1130.10">
    <property type="match status" value="1"/>
</dbReference>
<feature type="domain" description="GTP cyclohydrolase I" evidence="8">
    <location>
        <begin position="13"/>
        <end position="167"/>
    </location>
</feature>
<gene>
    <name evidence="9" type="primary">folE</name>
    <name evidence="9" type="ordered locus">TWT_587</name>
</gene>
<comment type="catalytic activity">
    <reaction evidence="1">
        <text>GTP + H2O = 7,8-dihydroneopterin 3'-triphosphate + formate + H(+)</text>
        <dbReference type="Rhea" id="RHEA:17473"/>
        <dbReference type="ChEBI" id="CHEBI:15377"/>
        <dbReference type="ChEBI" id="CHEBI:15378"/>
        <dbReference type="ChEBI" id="CHEBI:15740"/>
        <dbReference type="ChEBI" id="CHEBI:37565"/>
        <dbReference type="ChEBI" id="CHEBI:58462"/>
        <dbReference type="EC" id="3.5.4.16"/>
    </reaction>
</comment>
<dbReference type="SUPFAM" id="SSF55620">
    <property type="entry name" value="Tetrahydrobiopterin biosynthesis enzymes-like"/>
    <property type="match status" value="1"/>
</dbReference>
<dbReference type="GO" id="GO:0006730">
    <property type="term" value="P:one-carbon metabolic process"/>
    <property type="evidence" value="ECO:0007669"/>
    <property type="project" value="UniProtKB-KW"/>
</dbReference>
<accession>Q83FV8</accession>
<dbReference type="STRING" id="203267.TWT_587"/>
<evidence type="ECO:0000256" key="2">
    <source>
        <dbReference type="ARBA" id="ARBA00005080"/>
    </source>
</evidence>
<evidence type="ECO:0000256" key="7">
    <source>
        <dbReference type="ARBA" id="ARBA00030854"/>
    </source>
</evidence>
<dbReference type="GO" id="GO:0006729">
    <property type="term" value="P:tetrahydrobiopterin biosynthetic process"/>
    <property type="evidence" value="ECO:0007669"/>
    <property type="project" value="TreeGrafter"/>
</dbReference>
<dbReference type="InterPro" id="IPR020602">
    <property type="entry name" value="GTP_CycHdrlase_I_dom"/>
</dbReference>
<keyword evidence="10" id="KW-1185">Reference proteome</keyword>
<dbReference type="PANTHER" id="PTHR11109">
    <property type="entry name" value="GTP CYCLOHYDROLASE I"/>
    <property type="match status" value="1"/>
</dbReference>
<keyword evidence="6 9" id="KW-0378">Hydrolase</keyword>
<dbReference type="UniPathway" id="UPA00848">
    <property type="reaction ID" value="UER00151"/>
</dbReference>
<evidence type="ECO:0000256" key="6">
    <source>
        <dbReference type="ARBA" id="ARBA00022801"/>
    </source>
</evidence>
<dbReference type="GO" id="GO:0008270">
    <property type="term" value="F:zinc ion binding"/>
    <property type="evidence" value="ECO:0007669"/>
    <property type="project" value="TreeGrafter"/>
</dbReference>
<evidence type="ECO:0000256" key="1">
    <source>
        <dbReference type="ARBA" id="ARBA00001052"/>
    </source>
</evidence>
<evidence type="ECO:0000256" key="3">
    <source>
        <dbReference type="ARBA" id="ARBA00012715"/>
    </source>
</evidence>